<evidence type="ECO:0000256" key="1">
    <source>
        <dbReference type="SAM" id="Phobius"/>
    </source>
</evidence>
<dbReference type="PANTHER" id="PTHR15332">
    <property type="entry name" value="PROPROTEIN CONVERTASE SUBTILISIN_KEXIN TYPE 5-LIKE"/>
    <property type="match status" value="1"/>
</dbReference>
<dbReference type="EMBL" id="CAJJDN010000170">
    <property type="protein sequence ID" value="CAD8126819.1"/>
    <property type="molecule type" value="Genomic_DNA"/>
</dbReference>
<dbReference type="PANTHER" id="PTHR15332:SF175">
    <property type="entry name" value="PROPROTEIN CONVERTASE SUBTILISIN_KEXIN TYPE 5-LIKE"/>
    <property type="match status" value="1"/>
</dbReference>
<keyword evidence="1" id="KW-1133">Transmembrane helix</keyword>
<feature type="transmembrane region" description="Helical" evidence="1">
    <location>
        <begin position="113"/>
        <end position="136"/>
    </location>
</feature>
<keyword evidence="1" id="KW-0812">Transmembrane</keyword>
<gene>
    <name evidence="2" type="ORF">PSON_ATCC_30995.1.T1700118</name>
</gene>
<comment type="caution">
    <text evidence="2">The sequence shown here is derived from an EMBL/GenBank/DDBJ whole genome shotgun (WGS) entry which is preliminary data.</text>
</comment>
<organism evidence="2 3">
    <name type="scientific">Paramecium sonneborni</name>
    <dbReference type="NCBI Taxonomy" id="65129"/>
    <lineage>
        <taxon>Eukaryota</taxon>
        <taxon>Sar</taxon>
        <taxon>Alveolata</taxon>
        <taxon>Ciliophora</taxon>
        <taxon>Intramacronucleata</taxon>
        <taxon>Oligohymenophorea</taxon>
        <taxon>Peniculida</taxon>
        <taxon>Parameciidae</taxon>
        <taxon>Paramecium</taxon>
    </lineage>
</organism>
<protein>
    <recommendedName>
        <fullName evidence="4">Transmembrane protein</fullName>
    </recommendedName>
</protein>
<proteinExistence type="predicted"/>
<evidence type="ECO:0000313" key="3">
    <source>
        <dbReference type="Proteomes" id="UP000692954"/>
    </source>
</evidence>
<keyword evidence="1" id="KW-0472">Membrane</keyword>
<name>A0A8S1RIN8_9CILI</name>
<accession>A0A8S1RIN8</accession>
<sequence length="242" mass="27875">MMIQQIILNVQNVITLVKNVPIVLKKMLVYNVHKLEYLVIHQLVILSVFVNFLIILMTDFLQHVNYLISLVKLVMDHFHLIVQHVINNIDSLIFQHVSAQINFMILENYNAKVVIILVKNVSIIQIMVVQVCSLVLNFRVLKGNFCQCIDGYYEESGLAECKKCSYKCQTCETMEDKCLTCPINSCLCSVENYMIKKMKQPVKNATLNTKLVWLMGKIKVLLGIQLQIENQNWINANVNSLL</sequence>
<evidence type="ECO:0000313" key="2">
    <source>
        <dbReference type="EMBL" id="CAD8126819.1"/>
    </source>
</evidence>
<keyword evidence="3" id="KW-1185">Reference proteome</keyword>
<dbReference type="AlphaFoldDB" id="A0A8S1RIN8"/>
<reference evidence="2" key="1">
    <citation type="submission" date="2021-01" db="EMBL/GenBank/DDBJ databases">
        <authorList>
            <consortium name="Genoscope - CEA"/>
            <person name="William W."/>
        </authorList>
    </citation>
    <scope>NUCLEOTIDE SEQUENCE</scope>
</reference>
<dbReference type="Proteomes" id="UP000692954">
    <property type="component" value="Unassembled WGS sequence"/>
</dbReference>
<evidence type="ECO:0008006" key="4">
    <source>
        <dbReference type="Google" id="ProtNLM"/>
    </source>
</evidence>
<feature type="transmembrane region" description="Helical" evidence="1">
    <location>
        <begin position="35"/>
        <end position="57"/>
    </location>
</feature>